<evidence type="ECO:0000313" key="3">
    <source>
        <dbReference type="Proteomes" id="UP001600165"/>
    </source>
</evidence>
<reference evidence="2 3" key="1">
    <citation type="submission" date="2024-10" db="EMBL/GenBank/DDBJ databases">
        <authorList>
            <person name="Ratan Roy A."/>
            <person name="Morales Sandoval P.H."/>
            <person name="De Los Santos Villalobos S."/>
            <person name="Chakraborty S."/>
            <person name="Mukherjee J."/>
        </authorList>
    </citation>
    <scope>NUCLEOTIDE SEQUENCE [LARGE SCALE GENOMIC DNA]</scope>
    <source>
        <strain evidence="2 3">S1</strain>
    </source>
</reference>
<gene>
    <name evidence="2" type="ORF">ACFVKH_15795</name>
</gene>
<keyword evidence="1" id="KW-0732">Signal</keyword>
<dbReference type="RefSeq" id="WP_377966773.1">
    <property type="nucleotide sequence ID" value="NZ_JBHZOL010000091.1"/>
</dbReference>
<name>A0ABW6IHQ3_9CYAN</name>
<keyword evidence="3" id="KW-1185">Reference proteome</keyword>
<accession>A0ABW6IHQ3</accession>
<protein>
    <submittedName>
        <fullName evidence="2">Uncharacterized protein</fullName>
    </submittedName>
</protein>
<organism evidence="2 3">
    <name type="scientific">Almyronema epifaneia S1</name>
    <dbReference type="NCBI Taxonomy" id="2991925"/>
    <lineage>
        <taxon>Bacteria</taxon>
        <taxon>Bacillati</taxon>
        <taxon>Cyanobacteriota</taxon>
        <taxon>Cyanophyceae</taxon>
        <taxon>Nodosilineales</taxon>
        <taxon>Nodosilineaceae</taxon>
        <taxon>Almyronema</taxon>
        <taxon>Almyronema epifaneia</taxon>
    </lineage>
</organism>
<feature type="chain" id="PRO_5045655609" evidence="1">
    <location>
        <begin position="30"/>
        <end position="208"/>
    </location>
</feature>
<comment type="caution">
    <text evidence="2">The sequence shown here is derived from an EMBL/GenBank/DDBJ whole genome shotgun (WGS) entry which is preliminary data.</text>
</comment>
<feature type="signal peptide" evidence="1">
    <location>
        <begin position="1"/>
        <end position="29"/>
    </location>
</feature>
<evidence type="ECO:0000256" key="1">
    <source>
        <dbReference type="SAM" id="SignalP"/>
    </source>
</evidence>
<proteinExistence type="predicted"/>
<dbReference type="EMBL" id="JBHZOL010000091">
    <property type="protein sequence ID" value="MFE4107751.1"/>
    <property type="molecule type" value="Genomic_DNA"/>
</dbReference>
<evidence type="ECO:0000313" key="2">
    <source>
        <dbReference type="EMBL" id="MFE4107751.1"/>
    </source>
</evidence>
<dbReference type="Proteomes" id="UP001600165">
    <property type="component" value="Unassembled WGS sequence"/>
</dbReference>
<sequence>MRYPAILGRQGQCLGLGMMVAGLVLAAAAAEALPIDEANPNLTTAYEALLQLPLTLDPDEALLESGEAITENTISMTSLTPPSLWWQQEQTSTSLGAPQLLNTWVAFRGSPQQPRRIDLVVNAQIWEALSYLEHYVLVNQFGTSAKSFGYNLRVFAGRNLVGANVCDFSAYSDLETLNHNQWPDTDLIATVPCTIVLDYLGRSNVRGR</sequence>